<keyword evidence="1" id="KW-1133">Transmembrane helix</keyword>
<accession>A0ABP7MMH8</accession>
<keyword evidence="3" id="KW-1185">Reference proteome</keyword>
<comment type="caution">
    <text evidence="2">The sequence shown here is derived from an EMBL/GenBank/DDBJ whole genome shotgun (WGS) entry which is preliminary data.</text>
</comment>
<name>A0ABP7MMH8_9BACT</name>
<reference evidence="3" key="1">
    <citation type="journal article" date="2019" name="Int. J. Syst. Evol. Microbiol.">
        <title>The Global Catalogue of Microorganisms (GCM) 10K type strain sequencing project: providing services to taxonomists for standard genome sequencing and annotation.</title>
        <authorList>
            <consortium name="The Broad Institute Genomics Platform"/>
            <consortium name="The Broad Institute Genome Sequencing Center for Infectious Disease"/>
            <person name="Wu L."/>
            <person name="Ma J."/>
        </authorList>
    </citation>
    <scope>NUCLEOTIDE SEQUENCE [LARGE SCALE GENOMIC DNA]</scope>
    <source>
        <strain evidence="3">JCM 17214</strain>
    </source>
</reference>
<organism evidence="2 3">
    <name type="scientific">Hymenobacter algoricola</name>
    <dbReference type="NCBI Taxonomy" id="486267"/>
    <lineage>
        <taxon>Bacteria</taxon>
        <taxon>Pseudomonadati</taxon>
        <taxon>Bacteroidota</taxon>
        <taxon>Cytophagia</taxon>
        <taxon>Cytophagales</taxon>
        <taxon>Hymenobacteraceae</taxon>
        <taxon>Hymenobacter</taxon>
    </lineage>
</organism>
<evidence type="ECO:0000256" key="1">
    <source>
        <dbReference type="SAM" id="Phobius"/>
    </source>
</evidence>
<keyword evidence="1" id="KW-0812">Transmembrane</keyword>
<evidence type="ECO:0000313" key="2">
    <source>
        <dbReference type="EMBL" id="GAA3926263.1"/>
    </source>
</evidence>
<feature type="transmembrane region" description="Helical" evidence="1">
    <location>
        <begin position="61"/>
        <end position="80"/>
    </location>
</feature>
<evidence type="ECO:0000313" key="3">
    <source>
        <dbReference type="Proteomes" id="UP001499909"/>
    </source>
</evidence>
<proteinExistence type="predicted"/>
<sequence length="135" mass="15134">MNVIPSEAEESRVLMYDYYSNDATRDSSVPGLMRHMLGMTFFYFLPLPFQPNMLDLALFRARLLGCLVGLLPMVGLLLLLRQAVPQGVALGLTAGGLNFSVLQQQKARKQFPYNSRGEWLALGMYAALVVAVQYW</sequence>
<dbReference type="Proteomes" id="UP001499909">
    <property type="component" value="Unassembled WGS sequence"/>
</dbReference>
<keyword evidence="1" id="KW-0472">Membrane</keyword>
<gene>
    <name evidence="2" type="ORF">GCM10022406_10190</name>
</gene>
<dbReference type="EMBL" id="BAABDH010000017">
    <property type="protein sequence ID" value="GAA3926263.1"/>
    <property type="molecule type" value="Genomic_DNA"/>
</dbReference>
<evidence type="ECO:0008006" key="4">
    <source>
        <dbReference type="Google" id="ProtNLM"/>
    </source>
</evidence>
<protein>
    <recommendedName>
        <fullName evidence="4">DUF962 domain-containing protein</fullName>
    </recommendedName>
</protein>